<protein>
    <submittedName>
        <fullName evidence="1">Uncharacterized protein</fullName>
    </submittedName>
</protein>
<dbReference type="EMBL" id="CM004390">
    <property type="protein sequence ID" value="KAG8655759.1"/>
    <property type="molecule type" value="Genomic_DNA"/>
</dbReference>
<proteinExistence type="predicted"/>
<keyword evidence="2" id="KW-1185">Reference proteome</keyword>
<evidence type="ECO:0000313" key="2">
    <source>
        <dbReference type="Proteomes" id="UP000091857"/>
    </source>
</evidence>
<gene>
    <name evidence="1" type="ORF">MANES_04G067501v8</name>
</gene>
<accession>A0ACB7HSK4</accession>
<reference evidence="2" key="1">
    <citation type="journal article" date="2016" name="Nat. Biotechnol.">
        <title>Sequencing wild and cultivated cassava and related species reveals extensive interspecific hybridization and genetic diversity.</title>
        <authorList>
            <person name="Bredeson J.V."/>
            <person name="Lyons J.B."/>
            <person name="Prochnik S.E."/>
            <person name="Wu G.A."/>
            <person name="Ha C.M."/>
            <person name="Edsinger-Gonzales E."/>
            <person name="Grimwood J."/>
            <person name="Schmutz J."/>
            <person name="Rabbi I.Y."/>
            <person name="Egesi C."/>
            <person name="Nauluvula P."/>
            <person name="Lebot V."/>
            <person name="Ndunguru J."/>
            <person name="Mkamilo G."/>
            <person name="Bart R.S."/>
            <person name="Setter T.L."/>
            <person name="Gleadow R.M."/>
            <person name="Kulakow P."/>
            <person name="Ferguson M.E."/>
            <person name="Rounsley S."/>
            <person name="Rokhsar D.S."/>
        </authorList>
    </citation>
    <scope>NUCLEOTIDE SEQUENCE [LARGE SCALE GENOMIC DNA]</scope>
    <source>
        <strain evidence="2">cv. AM560-2</strain>
    </source>
</reference>
<dbReference type="Proteomes" id="UP000091857">
    <property type="component" value="Chromosome 4"/>
</dbReference>
<organism evidence="1 2">
    <name type="scientific">Manihot esculenta</name>
    <name type="common">Cassava</name>
    <name type="synonym">Jatropha manihot</name>
    <dbReference type="NCBI Taxonomy" id="3983"/>
    <lineage>
        <taxon>Eukaryota</taxon>
        <taxon>Viridiplantae</taxon>
        <taxon>Streptophyta</taxon>
        <taxon>Embryophyta</taxon>
        <taxon>Tracheophyta</taxon>
        <taxon>Spermatophyta</taxon>
        <taxon>Magnoliopsida</taxon>
        <taxon>eudicotyledons</taxon>
        <taxon>Gunneridae</taxon>
        <taxon>Pentapetalae</taxon>
        <taxon>rosids</taxon>
        <taxon>fabids</taxon>
        <taxon>Malpighiales</taxon>
        <taxon>Euphorbiaceae</taxon>
        <taxon>Crotonoideae</taxon>
        <taxon>Manihoteae</taxon>
        <taxon>Manihot</taxon>
    </lineage>
</organism>
<sequence length="173" mass="19795">MLVDSCLLVGDFNYVLWSWEKEGGNTFNSNQALNFQNFISICSLMDLGFSGDIFTWNNRRSGAHNIREGLDHQLASYSWVTLYPNAQVFHLDDLGSDPHPLLLNLDTSTPKAKRFFRFDARWISESEANSIISDAWNCESSGSTLFRVFSKLKACRHTLVALYKRRNTILSFI</sequence>
<name>A0ACB7HSK4_MANES</name>
<evidence type="ECO:0000313" key="1">
    <source>
        <dbReference type="EMBL" id="KAG8655759.1"/>
    </source>
</evidence>
<comment type="caution">
    <text evidence="1">The sequence shown here is derived from an EMBL/GenBank/DDBJ whole genome shotgun (WGS) entry which is preliminary data.</text>
</comment>